<dbReference type="SUPFAM" id="SSF160996">
    <property type="entry name" value="HI0933 insert domain-like"/>
    <property type="match status" value="1"/>
</dbReference>
<dbReference type="SUPFAM" id="SSF51905">
    <property type="entry name" value="FAD/NAD(P)-binding domain"/>
    <property type="match status" value="1"/>
</dbReference>
<dbReference type="eggNOG" id="COG2081">
    <property type="taxonomic scope" value="Bacteria"/>
</dbReference>
<evidence type="ECO:0000313" key="6">
    <source>
        <dbReference type="EMBL" id="EMZ37041.1"/>
    </source>
</evidence>
<protein>
    <submittedName>
        <fullName evidence="6">HI0933 family flavoprotein</fullName>
    </submittedName>
</protein>
<keyword evidence="7" id="KW-1185">Reference proteome</keyword>
<dbReference type="Gene3D" id="1.10.8.260">
    <property type="entry name" value="HI0933 insert domain-like"/>
    <property type="match status" value="1"/>
</dbReference>
<dbReference type="OrthoDB" id="9773233at2"/>
<dbReference type="HOGENOM" id="CLU_025174_3_1_9"/>
<dbReference type="AlphaFoldDB" id="N2B9H4"/>
<feature type="domain" description="RsdA/BaiN/AoA(So)-like Rossmann fold-like" evidence="4">
    <location>
        <begin position="8"/>
        <end position="419"/>
    </location>
</feature>
<feature type="domain" description="RsdA/BaiN/AoA(So)-like insert" evidence="5">
    <location>
        <begin position="203"/>
        <end position="366"/>
    </location>
</feature>
<dbReference type="InterPro" id="IPR023166">
    <property type="entry name" value="BaiN-like_dom_sf"/>
</dbReference>
<dbReference type="PANTHER" id="PTHR42887">
    <property type="entry name" value="OS12G0638800 PROTEIN"/>
    <property type="match status" value="1"/>
</dbReference>
<evidence type="ECO:0000256" key="3">
    <source>
        <dbReference type="ARBA" id="ARBA00022827"/>
    </source>
</evidence>
<dbReference type="PRINTS" id="PR00411">
    <property type="entry name" value="PNDRDTASEI"/>
</dbReference>
<evidence type="ECO:0000256" key="1">
    <source>
        <dbReference type="ARBA" id="ARBA00001974"/>
    </source>
</evidence>
<proteinExistence type="predicted"/>
<dbReference type="PRINTS" id="PR00368">
    <property type="entry name" value="FADPNR"/>
</dbReference>
<keyword evidence="3" id="KW-0274">FAD</keyword>
<dbReference type="Pfam" id="PF03486">
    <property type="entry name" value="HI0933_like"/>
    <property type="match status" value="1"/>
</dbReference>
<name>N2B9H4_9FIRM</name>
<dbReference type="STRING" id="1235802.C823_00529"/>
<dbReference type="InterPro" id="IPR057661">
    <property type="entry name" value="RsdA/BaiN/AoA(So)_Rossmann"/>
</dbReference>
<evidence type="ECO:0000256" key="2">
    <source>
        <dbReference type="ARBA" id="ARBA00022630"/>
    </source>
</evidence>
<gene>
    <name evidence="6" type="ORF">C823_00529</name>
</gene>
<accession>N2B9H4</accession>
<evidence type="ECO:0000259" key="4">
    <source>
        <dbReference type="Pfam" id="PF03486"/>
    </source>
</evidence>
<dbReference type="InterPro" id="IPR004792">
    <property type="entry name" value="BaiN-like"/>
</dbReference>
<keyword evidence="2" id="KW-0285">Flavoprotein</keyword>
<dbReference type="InterPro" id="IPR055178">
    <property type="entry name" value="RsdA/BaiN/AoA(So)-like_dom"/>
</dbReference>
<evidence type="ECO:0000259" key="5">
    <source>
        <dbReference type="Pfam" id="PF22780"/>
    </source>
</evidence>
<dbReference type="InterPro" id="IPR036188">
    <property type="entry name" value="FAD/NAD-bd_sf"/>
</dbReference>
<dbReference type="EMBL" id="AQFT01000015">
    <property type="protein sequence ID" value="EMZ37041.1"/>
    <property type="molecule type" value="Genomic_DNA"/>
</dbReference>
<dbReference type="Proteomes" id="UP000012589">
    <property type="component" value="Unassembled WGS sequence"/>
</dbReference>
<dbReference type="Pfam" id="PF22780">
    <property type="entry name" value="HI0933_like_1st"/>
    <property type="match status" value="1"/>
</dbReference>
<comment type="cofactor">
    <cofactor evidence="1">
        <name>FAD</name>
        <dbReference type="ChEBI" id="CHEBI:57692"/>
    </cofactor>
</comment>
<dbReference type="NCBIfam" id="TIGR00275">
    <property type="entry name" value="aminoacetone oxidase family FAD-binding enzyme"/>
    <property type="match status" value="1"/>
</dbReference>
<dbReference type="Gene3D" id="3.50.50.60">
    <property type="entry name" value="FAD/NAD(P)-binding domain"/>
    <property type="match status" value="1"/>
</dbReference>
<evidence type="ECO:0000313" key="7">
    <source>
        <dbReference type="Proteomes" id="UP000012589"/>
    </source>
</evidence>
<dbReference type="PANTHER" id="PTHR42887:SF2">
    <property type="entry name" value="OS12G0638800 PROTEIN"/>
    <property type="match status" value="1"/>
</dbReference>
<dbReference type="PATRIC" id="fig|1235802.3.peg.555"/>
<comment type="caution">
    <text evidence="6">The sequence shown here is derived from an EMBL/GenBank/DDBJ whole genome shotgun (WGS) entry which is preliminary data.</text>
</comment>
<sequence length="425" mass="46317">MAKKTIYDAVVIGAGASGLMAAVTAARLGAAVVLLEHMEQPAKKILATGNGKCNYTNADQNLENYYCEQPDFIRTVLAQFSYKDTIRFFNQLGIRPVEKNGTCMYPESEQASSVRNVLLAEVRRLQVPLFLSVGIRSIHKLQNNNGTKNRGRQVFEIQAKDETFYAHACILATGGMAAKKTGSDGSGYVYAKQLGHTIVKPLPALTALLVDAKNQKLPAGVRIPCAVSLYADGKQKALERGELQITDYGISGIVIFQFGRIASRALENGQRVSVCLDFKPDMETETLLSYLTERFGSIYQKQKNLADGLIGFLPDKLIPVLLKQAGLRTDEHCGNVNRKQIARLTGQIKQYDADVTGVKGFDAAQVTTGGVPVREICARRMESKKVPGLYFAGEIVDVDGKCGGYNLQWAWSSGYAAGKSIAECK</sequence>
<dbReference type="Gene3D" id="2.40.30.10">
    <property type="entry name" value="Translation factors"/>
    <property type="match status" value="1"/>
</dbReference>
<organism evidence="6 7">
    <name type="scientific">Eubacterium plexicaudatum ASF492</name>
    <dbReference type="NCBI Taxonomy" id="1235802"/>
    <lineage>
        <taxon>Bacteria</taxon>
        <taxon>Bacillati</taxon>
        <taxon>Bacillota</taxon>
        <taxon>Clostridia</taxon>
        <taxon>Eubacteriales</taxon>
        <taxon>Eubacteriaceae</taxon>
        <taxon>Eubacterium</taxon>
    </lineage>
</organism>
<reference evidence="6 7" key="1">
    <citation type="journal article" date="2014" name="Genome Announc.">
        <title>Draft genome sequences of the altered schaedler flora, a defined bacterial community from gnotobiotic mice.</title>
        <authorList>
            <person name="Wannemuehler M.J."/>
            <person name="Overstreet A.M."/>
            <person name="Ward D.V."/>
            <person name="Phillips G.J."/>
        </authorList>
    </citation>
    <scope>NUCLEOTIDE SEQUENCE [LARGE SCALE GENOMIC DNA]</scope>
    <source>
        <strain evidence="6 7">ASF492</strain>
    </source>
</reference>